<gene>
    <name evidence="6" type="ORF">ACFOW3_02215</name>
</gene>
<dbReference type="InterPro" id="IPR000847">
    <property type="entry name" value="LysR_HTH_N"/>
</dbReference>
<dbReference type="SUPFAM" id="SSF46785">
    <property type="entry name" value="Winged helix' DNA-binding domain"/>
    <property type="match status" value="1"/>
</dbReference>
<keyword evidence="2" id="KW-0805">Transcription regulation</keyword>
<proteinExistence type="inferred from homology"/>
<evidence type="ECO:0000256" key="4">
    <source>
        <dbReference type="ARBA" id="ARBA00023163"/>
    </source>
</evidence>
<protein>
    <submittedName>
        <fullName evidence="6">LysR family transcriptional regulator</fullName>
    </submittedName>
</protein>
<dbReference type="PANTHER" id="PTHR30419">
    <property type="entry name" value="HTH-TYPE TRANSCRIPTIONAL REGULATOR YBHD"/>
    <property type="match status" value="1"/>
</dbReference>
<dbReference type="Proteomes" id="UP001595693">
    <property type="component" value="Unassembled WGS sequence"/>
</dbReference>
<dbReference type="SUPFAM" id="SSF53850">
    <property type="entry name" value="Periplasmic binding protein-like II"/>
    <property type="match status" value="1"/>
</dbReference>
<dbReference type="RefSeq" id="WP_055402849.1">
    <property type="nucleotide sequence ID" value="NZ_JAMXAX010000061.1"/>
</dbReference>
<evidence type="ECO:0000259" key="5">
    <source>
        <dbReference type="PROSITE" id="PS50931"/>
    </source>
</evidence>
<evidence type="ECO:0000256" key="2">
    <source>
        <dbReference type="ARBA" id="ARBA00023015"/>
    </source>
</evidence>
<accession>A0ABV8D545</accession>
<keyword evidence="7" id="KW-1185">Reference proteome</keyword>
<organism evidence="6 7">
    <name type="scientific">Acidovorax facilis</name>
    <dbReference type="NCBI Taxonomy" id="12917"/>
    <lineage>
        <taxon>Bacteria</taxon>
        <taxon>Pseudomonadati</taxon>
        <taxon>Pseudomonadota</taxon>
        <taxon>Betaproteobacteria</taxon>
        <taxon>Burkholderiales</taxon>
        <taxon>Comamonadaceae</taxon>
        <taxon>Acidovorax</taxon>
    </lineage>
</organism>
<keyword evidence="3" id="KW-0238">DNA-binding</keyword>
<evidence type="ECO:0000313" key="7">
    <source>
        <dbReference type="Proteomes" id="UP001595693"/>
    </source>
</evidence>
<dbReference type="PROSITE" id="PS50931">
    <property type="entry name" value="HTH_LYSR"/>
    <property type="match status" value="1"/>
</dbReference>
<dbReference type="InterPro" id="IPR050950">
    <property type="entry name" value="HTH-type_LysR_regulators"/>
</dbReference>
<dbReference type="CDD" id="cd05466">
    <property type="entry name" value="PBP2_LTTR_substrate"/>
    <property type="match status" value="1"/>
</dbReference>
<sequence>MNLLASLRYLVALHEHRHFGRAAQACHITQPALSNALRALEKEFGVVVVRRGRSFEGFTPEGERVLATAQRMLHEHQVLQQDLSSDAAHPRGTLRLGAVPTAMPILARFAAQLQARHPGIVPVALSMSSQALEAGLENIALDLALGYTERMPVRGGTLRAWPQYVEHYFLLRRAPRPPKGAARGLQIGPPMAWADAAALPLCLLTPEMHNRSLVDGAFRAAGATVMPAMETDSVLTLALSVVAGHVCSVLPGALVDAVRGHDGLEALPLTSPVLTTPIGFMSHRQVQPTRALDAALALSQDREWLQHAAAHSGLLAAEPL</sequence>
<dbReference type="PRINTS" id="PR00039">
    <property type="entry name" value="HTHLYSR"/>
</dbReference>
<evidence type="ECO:0000256" key="1">
    <source>
        <dbReference type="ARBA" id="ARBA00009437"/>
    </source>
</evidence>
<dbReference type="Pfam" id="PF00126">
    <property type="entry name" value="HTH_1"/>
    <property type="match status" value="1"/>
</dbReference>
<dbReference type="InterPro" id="IPR036390">
    <property type="entry name" value="WH_DNA-bd_sf"/>
</dbReference>
<dbReference type="Pfam" id="PF03466">
    <property type="entry name" value="LysR_substrate"/>
    <property type="match status" value="1"/>
</dbReference>
<name>A0ABV8D545_9BURK</name>
<dbReference type="InterPro" id="IPR036388">
    <property type="entry name" value="WH-like_DNA-bd_sf"/>
</dbReference>
<reference evidence="7" key="1">
    <citation type="journal article" date="2019" name="Int. J. Syst. Evol. Microbiol.">
        <title>The Global Catalogue of Microorganisms (GCM) 10K type strain sequencing project: providing services to taxonomists for standard genome sequencing and annotation.</title>
        <authorList>
            <consortium name="The Broad Institute Genomics Platform"/>
            <consortium name="The Broad Institute Genome Sequencing Center for Infectious Disease"/>
            <person name="Wu L."/>
            <person name="Ma J."/>
        </authorList>
    </citation>
    <scope>NUCLEOTIDE SEQUENCE [LARGE SCALE GENOMIC DNA]</scope>
    <source>
        <strain evidence="7">CCUG 2113</strain>
    </source>
</reference>
<comment type="similarity">
    <text evidence="1">Belongs to the LysR transcriptional regulatory family.</text>
</comment>
<dbReference type="InterPro" id="IPR005119">
    <property type="entry name" value="LysR_subst-bd"/>
</dbReference>
<feature type="domain" description="HTH lysR-type" evidence="5">
    <location>
        <begin position="1"/>
        <end position="58"/>
    </location>
</feature>
<dbReference type="PANTHER" id="PTHR30419:SF31">
    <property type="entry name" value="BLR3139 PROTEIN"/>
    <property type="match status" value="1"/>
</dbReference>
<dbReference type="EMBL" id="JBHSAJ010000002">
    <property type="protein sequence ID" value="MFC3933430.1"/>
    <property type="molecule type" value="Genomic_DNA"/>
</dbReference>
<keyword evidence="4" id="KW-0804">Transcription</keyword>
<comment type="caution">
    <text evidence="6">The sequence shown here is derived from an EMBL/GenBank/DDBJ whole genome shotgun (WGS) entry which is preliminary data.</text>
</comment>
<evidence type="ECO:0000313" key="6">
    <source>
        <dbReference type="EMBL" id="MFC3933430.1"/>
    </source>
</evidence>
<evidence type="ECO:0000256" key="3">
    <source>
        <dbReference type="ARBA" id="ARBA00023125"/>
    </source>
</evidence>
<dbReference type="Gene3D" id="1.10.10.10">
    <property type="entry name" value="Winged helix-like DNA-binding domain superfamily/Winged helix DNA-binding domain"/>
    <property type="match status" value="1"/>
</dbReference>
<dbReference type="Gene3D" id="3.40.190.290">
    <property type="match status" value="1"/>
</dbReference>